<keyword evidence="1" id="KW-1133">Transmembrane helix</keyword>
<dbReference type="Proteomes" id="UP001597541">
    <property type="component" value="Unassembled WGS sequence"/>
</dbReference>
<protein>
    <submittedName>
        <fullName evidence="2">DUF2500 domain-containing protein</fullName>
    </submittedName>
</protein>
<keyword evidence="3" id="KW-1185">Reference proteome</keyword>
<sequence>MFEQPGVSGGFFHGAPPVFLTFFLLIFCSIAGLIAYKIFGGVRQWSANNASPILNIEAKIISKRYEVWGGSGDSSASTSYFVTFEQTDGTRTEFAVANTEYGLLAEGDIGTLSYQGTRYHHFVRNREYVKM</sequence>
<dbReference type="Pfam" id="PF10694">
    <property type="entry name" value="DUF2500"/>
    <property type="match status" value="1"/>
</dbReference>
<dbReference type="InterPro" id="IPR019635">
    <property type="entry name" value="DUF2500"/>
</dbReference>
<reference evidence="3" key="1">
    <citation type="journal article" date="2019" name="Int. J. Syst. Evol. Microbiol.">
        <title>The Global Catalogue of Microorganisms (GCM) 10K type strain sequencing project: providing services to taxonomists for standard genome sequencing and annotation.</title>
        <authorList>
            <consortium name="The Broad Institute Genomics Platform"/>
            <consortium name="The Broad Institute Genome Sequencing Center for Infectious Disease"/>
            <person name="Wu L."/>
            <person name="Ma J."/>
        </authorList>
    </citation>
    <scope>NUCLEOTIDE SEQUENCE [LARGE SCALE GENOMIC DNA]</scope>
    <source>
        <strain evidence="3">KCTC 3950</strain>
    </source>
</reference>
<evidence type="ECO:0000313" key="3">
    <source>
        <dbReference type="Proteomes" id="UP001597541"/>
    </source>
</evidence>
<evidence type="ECO:0000313" key="2">
    <source>
        <dbReference type="EMBL" id="MFD2612848.1"/>
    </source>
</evidence>
<name>A0ABW5PCD6_9BACL</name>
<evidence type="ECO:0000256" key="1">
    <source>
        <dbReference type="SAM" id="Phobius"/>
    </source>
</evidence>
<dbReference type="RefSeq" id="WP_377602668.1">
    <property type="nucleotide sequence ID" value="NZ_JBHUME010000007.1"/>
</dbReference>
<comment type="caution">
    <text evidence="2">The sequence shown here is derived from an EMBL/GenBank/DDBJ whole genome shotgun (WGS) entry which is preliminary data.</text>
</comment>
<proteinExistence type="predicted"/>
<gene>
    <name evidence="2" type="ORF">ACFSUF_10490</name>
</gene>
<dbReference type="EMBL" id="JBHUME010000007">
    <property type="protein sequence ID" value="MFD2612848.1"/>
    <property type="molecule type" value="Genomic_DNA"/>
</dbReference>
<keyword evidence="1" id="KW-0472">Membrane</keyword>
<accession>A0ABW5PCD6</accession>
<dbReference type="Gene3D" id="2.40.50.660">
    <property type="match status" value="1"/>
</dbReference>
<keyword evidence="1" id="KW-0812">Transmembrane</keyword>
<organism evidence="2 3">
    <name type="scientific">Paenibacillus gansuensis</name>
    <dbReference type="NCBI Taxonomy" id="306542"/>
    <lineage>
        <taxon>Bacteria</taxon>
        <taxon>Bacillati</taxon>
        <taxon>Bacillota</taxon>
        <taxon>Bacilli</taxon>
        <taxon>Bacillales</taxon>
        <taxon>Paenibacillaceae</taxon>
        <taxon>Paenibacillus</taxon>
    </lineage>
</organism>
<feature type="transmembrane region" description="Helical" evidence="1">
    <location>
        <begin position="20"/>
        <end position="39"/>
    </location>
</feature>